<gene>
    <name evidence="1" type="ORF">SAMN05444359_11288</name>
</gene>
<evidence type="ECO:0000313" key="1">
    <source>
        <dbReference type="EMBL" id="SEQ59555.1"/>
    </source>
</evidence>
<evidence type="ECO:0000313" key="2">
    <source>
        <dbReference type="Proteomes" id="UP000199021"/>
    </source>
</evidence>
<organism evidence="1 2">
    <name type="scientific">Neolewinella agarilytica</name>
    <dbReference type="NCBI Taxonomy" id="478744"/>
    <lineage>
        <taxon>Bacteria</taxon>
        <taxon>Pseudomonadati</taxon>
        <taxon>Bacteroidota</taxon>
        <taxon>Saprospiria</taxon>
        <taxon>Saprospirales</taxon>
        <taxon>Lewinellaceae</taxon>
        <taxon>Neolewinella</taxon>
    </lineage>
</organism>
<dbReference type="EMBL" id="FOFB01000012">
    <property type="protein sequence ID" value="SEQ59555.1"/>
    <property type="molecule type" value="Genomic_DNA"/>
</dbReference>
<dbReference type="AlphaFoldDB" id="A0A1H9HB49"/>
<proteinExistence type="predicted"/>
<accession>A0A1H9HB49</accession>
<reference evidence="2" key="1">
    <citation type="submission" date="2016-10" db="EMBL/GenBank/DDBJ databases">
        <authorList>
            <person name="Varghese N."/>
            <person name="Submissions S."/>
        </authorList>
    </citation>
    <scope>NUCLEOTIDE SEQUENCE [LARGE SCALE GENOMIC DNA]</scope>
    <source>
        <strain evidence="2">DSM 24740</strain>
    </source>
</reference>
<dbReference type="InParanoid" id="A0A1H9HB49"/>
<protein>
    <submittedName>
        <fullName evidence="1">Uncharacterized protein</fullName>
    </submittedName>
</protein>
<dbReference type="Proteomes" id="UP000199021">
    <property type="component" value="Unassembled WGS sequence"/>
</dbReference>
<keyword evidence="2" id="KW-1185">Reference proteome</keyword>
<sequence>MSILETKSSLQLRGSYYNTTDYNTTLLPPSCEAACSIPARQPTRLPNHKTTLLPPAAKQRAPPLRQLQQHLSRAAAYKTIQLQDYIPPYPVRKALDTLFDSSALFSWSFIMVCSNSLAYSLHQ</sequence>
<name>A0A1H9HB49_9BACT</name>